<comment type="similarity">
    <text evidence="1">Belongs to the SCO1/2 family.</text>
</comment>
<evidence type="ECO:0000313" key="8">
    <source>
        <dbReference type="EMBL" id="QDU36439.1"/>
    </source>
</evidence>
<keyword evidence="3" id="KW-0479">Metal-binding</keyword>
<feature type="signal peptide" evidence="6">
    <location>
        <begin position="1"/>
        <end position="29"/>
    </location>
</feature>
<name>A0A517Z1Y3_9PLAN</name>
<dbReference type="PROSITE" id="PS51352">
    <property type="entry name" value="THIOREDOXIN_2"/>
    <property type="match status" value="1"/>
</dbReference>
<keyword evidence="5" id="KW-1133">Transmembrane helix</keyword>
<dbReference type="Pfam" id="PF04238">
    <property type="entry name" value="DUF420"/>
    <property type="match status" value="1"/>
</dbReference>
<evidence type="ECO:0000256" key="5">
    <source>
        <dbReference type="SAM" id="Phobius"/>
    </source>
</evidence>
<feature type="binding site" evidence="3">
    <location>
        <position position="116"/>
    </location>
    <ligand>
        <name>Cu cation</name>
        <dbReference type="ChEBI" id="CHEBI:23378"/>
    </ligand>
</feature>
<dbReference type="KEGG" id="mri:Mal4_07250"/>
<dbReference type="GO" id="GO:0046872">
    <property type="term" value="F:metal ion binding"/>
    <property type="evidence" value="ECO:0007669"/>
    <property type="project" value="UniProtKB-KW"/>
</dbReference>
<dbReference type="InterPro" id="IPR036249">
    <property type="entry name" value="Thioredoxin-like_sf"/>
</dbReference>
<dbReference type="InterPro" id="IPR013766">
    <property type="entry name" value="Thioredoxin_domain"/>
</dbReference>
<evidence type="ECO:0000256" key="1">
    <source>
        <dbReference type="ARBA" id="ARBA00010996"/>
    </source>
</evidence>
<evidence type="ECO:0000256" key="2">
    <source>
        <dbReference type="ARBA" id="ARBA00023008"/>
    </source>
</evidence>
<sequence length="413" mass="46219" precursor="true">MASPTPSRHTLIPVLLALLAMTSTGLVRADDATAPANPDVTAEAAEAVETIIVTPSDDPNPPVTQLDPDSPPEPWDPAEIGEFELVDQLGRPVTKESLLGRPWVANFIFTRCAHQCPAMCMKIKEILERLEDSDVRFVTITVDPEHDDVERMAQFADIYSADPDNWLFVTGEPGEVYRLIRKGFKVAAWENFGSDRLPGFEFAHSMSLVHVGPDGRVMGKYNSQIDEELVTMRRVLDGRIETPPAHRPVPPVEAEPDFRNVPARNVPPWVMRLPTTNATLNGLATLLLIVGFIAIKSGNVQLHKQMMLYAFATSIAFLMFYLTYHFALHHYTGESSRKFTGTGTIRTVYLSILLTHVVLAAAVPVLASLTIYRAWRQQWDKHKFIARITFPIWLYVSVTGVIIYFMLYHLPTA</sequence>
<feature type="binding site" evidence="3">
    <location>
        <position position="204"/>
    </location>
    <ligand>
        <name>Cu cation</name>
        <dbReference type="ChEBI" id="CHEBI:23378"/>
    </ligand>
</feature>
<evidence type="ECO:0000256" key="3">
    <source>
        <dbReference type="PIRSR" id="PIRSR603782-1"/>
    </source>
</evidence>
<keyword evidence="2 3" id="KW-0186">Copper</keyword>
<keyword evidence="4" id="KW-1015">Disulfide bond</keyword>
<evidence type="ECO:0000313" key="9">
    <source>
        <dbReference type="Proteomes" id="UP000320496"/>
    </source>
</evidence>
<dbReference type="InterPro" id="IPR007352">
    <property type="entry name" value="DUF420"/>
</dbReference>
<dbReference type="InterPro" id="IPR010916">
    <property type="entry name" value="TonB_box_CS"/>
</dbReference>
<keyword evidence="9" id="KW-1185">Reference proteome</keyword>
<evidence type="ECO:0000256" key="4">
    <source>
        <dbReference type="PIRSR" id="PIRSR603782-2"/>
    </source>
</evidence>
<dbReference type="SUPFAM" id="SSF52833">
    <property type="entry name" value="Thioredoxin-like"/>
    <property type="match status" value="1"/>
</dbReference>
<feature type="transmembrane region" description="Helical" evidence="5">
    <location>
        <begin position="348"/>
        <end position="372"/>
    </location>
</feature>
<dbReference type="RefSeq" id="WP_145367100.1">
    <property type="nucleotide sequence ID" value="NZ_CP036275.1"/>
</dbReference>
<keyword evidence="5" id="KW-0472">Membrane</keyword>
<evidence type="ECO:0000256" key="6">
    <source>
        <dbReference type="SAM" id="SignalP"/>
    </source>
</evidence>
<dbReference type="PANTHER" id="PTHR37692">
    <property type="entry name" value="HYPOTHETICAL MEMBRANE SPANNING PROTEIN"/>
    <property type="match status" value="1"/>
</dbReference>
<feature type="chain" id="PRO_5022057499" description="Thioredoxin domain-containing protein" evidence="6">
    <location>
        <begin position="30"/>
        <end position="413"/>
    </location>
</feature>
<dbReference type="Gene3D" id="3.40.30.10">
    <property type="entry name" value="Glutaredoxin"/>
    <property type="match status" value="1"/>
</dbReference>
<dbReference type="AlphaFoldDB" id="A0A517Z1Y3"/>
<protein>
    <recommendedName>
        <fullName evidence="7">Thioredoxin domain-containing protein</fullName>
    </recommendedName>
</protein>
<keyword evidence="5" id="KW-0812">Transmembrane</keyword>
<dbReference type="CDD" id="cd02968">
    <property type="entry name" value="SCO"/>
    <property type="match status" value="1"/>
</dbReference>
<dbReference type="PANTHER" id="PTHR37692:SF1">
    <property type="entry name" value="DUF420 DOMAIN-CONTAINING PROTEIN"/>
    <property type="match status" value="1"/>
</dbReference>
<dbReference type="EMBL" id="CP036275">
    <property type="protein sequence ID" value="QDU36439.1"/>
    <property type="molecule type" value="Genomic_DNA"/>
</dbReference>
<feature type="domain" description="Thioredoxin" evidence="7">
    <location>
        <begin position="54"/>
        <end position="241"/>
    </location>
</feature>
<dbReference type="OrthoDB" id="9811998at2"/>
<dbReference type="Proteomes" id="UP000320496">
    <property type="component" value="Chromosome"/>
</dbReference>
<gene>
    <name evidence="8" type="ORF">Mal4_07250</name>
</gene>
<dbReference type="Pfam" id="PF02630">
    <property type="entry name" value="SCO1-SenC"/>
    <property type="match status" value="1"/>
</dbReference>
<dbReference type="InterPro" id="IPR003782">
    <property type="entry name" value="SCO1/SenC"/>
</dbReference>
<feature type="binding site" evidence="3">
    <location>
        <position position="112"/>
    </location>
    <ligand>
        <name>Cu cation</name>
        <dbReference type="ChEBI" id="CHEBI:23378"/>
    </ligand>
</feature>
<proteinExistence type="inferred from homology"/>
<keyword evidence="6" id="KW-0732">Signal</keyword>
<feature type="transmembrane region" description="Helical" evidence="5">
    <location>
        <begin position="307"/>
        <end position="328"/>
    </location>
</feature>
<evidence type="ECO:0000259" key="7">
    <source>
        <dbReference type="PROSITE" id="PS51352"/>
    </source>
</evidence>
<dbReference type="PROSITE" id="PS00430">
    <property type="entry name" value="TONB_DEPENDENT_REC_1"/>
    <property type="match status" value="1"/>
</dbReference>
<accession>A0A517Z1Y3</accession>
<feature type="transmembrane region" description="Helical" evidence="5">
    <location>
        <begin position="384"/>
        <end position="407"/>
    </location>
</feature>
<feature type="transmembrane region" description="Helical" evidence="5">
    <location>
        <begin position="278"/>
        <end position="295"/>
    </location>
</feature>
<feature type="disulfide bond" description="Redox-active" evidence="4">
    <location>
        <begin position="112"/>
        <end position="116"/>
    </location>
</feature>
<reference evidence="8 9" key="1">
    <citation type="submission" date="2019-02" db="EMBL/GenBank/DDBJ databases">
        <title>Deep-cultivation of Planctomycetes and their phenomic and genomic characterization uncovers novel biology.</title>
        <authorList>
            <person name="Wiegand S."/>
            <person name="Jogler M."/>
            <person name="Boedeker C."/>
            <person name="Pinto D."/>
            <person name="Vollmers J."/>
            <person name="Rivas-Marin E."/>
            <person name="Kohn T."/>
            <person name="Peeters S.H."/>
            <person name="Heuer A."/>
            <person name="Rast P."/>
            <person name="Oberbeckmann S."/>
            <person name="Bunk B."/>
            <person name="Jeske O."/>
            <person name="Meyerdierks A."/>
            <person name="Storesund J.E."/>
            <person name="Kallscheuer N."/>
            <person name="Luecker S."/>
            <person name="Lage O.M."/>
            <person name="Pohl T."/>
            <person name="Merkel B.J."/>
            <person name="Hornburger P."/>
            <person name="Mueller R.-W."/>
            <person name="Bruemmer F."/>
            <person name="Labrenz M."/>
            <person name="Spormann A.M."/>
            <person name="Op den Camp H."/>
            <person name="Overmann J."/>
            <person name="Amann R."/>
            <person name="Jetten M.S.M."/>
            <person name="Mascher T."/>
            <person name="Medema M.H."/>
            <person name="Devos D.P."/>
            <person name="Kaster A.-K."/>
            <person name="Ovreas L."/>
            <person name="Rohde M."/>
            <person name="Galperin M.Y."/>
            <person name="Jogler C."/>
        </authorList>
    </citation>
    <scope>NUCLEOTIDE SEQUENCE [LARGE SCALE GENOMIC DNA]</scope>
    <source>
        <strain evidence="8 9">Mal4</strain>
    </source>
</reference>
<organism evidence="8 9">
    <name type="scientific">Maioricimonas rarisocia</name>
    <dbReference type="NCBI Taxonomy" id="2528026"/>
    <lineage>
        <taxon>Bacteria</taxon>
        <taxon>Pseudomonadati</taxon>
        <taxon>Planctomycetota</taxon>
        <taxon>Planctomycetia</taxon>
        <taxon>Planctomycetales</taxon>
        <taxon>Planctomycetaceae</taxon>
        <taxon>Maioricimonas</taxon>
    </lineage>
</organism>